<dbReference type="Gene3D" id="3.90.1150.10">
    <property type="entry name" value="Aspartate Aminotransferase, domain 1"/>
    <property type="match status" value="1"/>
</dbReference>
<evidence type="ECO:0000313" key="9">
    <source>
        <dbReference type="EMBL" id="KAK7429134.1"/>
    </source>
</evidence>
<dbReference type="InterPro" id="IPR015424">
    <property type="entry name" value="PyrdxlP-dep_Trfase"/>
</dbReference>
<keyword evidence="5 7" id="KW-0808">Transferase</keyword>
<dbReference type="InterPro" id="IPR015421">
    <property type="entry name" value="PyrdxlP-dep_Trfase_major"/>
</dbReference>
<evidence type="ECO:0000256" key="4">
    <source>
        <dbReference type="ARBA" id="ARBA00022576"/>
    </source>
</evidence>
<comment type="subunit">
    <text evidence="3 7">Homodimer.</text>
</comment>
<dbReference type="PANTHER" id="PTHR11879:SF55">
    <property type="entry name" value="GLUTAMATE OXALOACETATE TRANSAMINASE 1, ISOFORM B"/>
    <property type="match status" value="1"/>
</dbReference>
<gene>
    <name evidence="9" type="ORF">QQZ08_004349</name>
</gene>
<dbReference type="Gene3D" id="3.40.640.10">
    <property type="entry name" value="Type I PLP-dependent aspartate aminotransferase-like (Major domain)"/>
    <property type="match status" value="1"/>
</dbReference>
<name>A0ABR1I7E2_9HYPO</name>
<dbReference type="Proteomes" id="UP001498421">
    <property type="component" value="Unassembled WGS sequence"/>
</dbReference>
<feature type="domain" description="Aminotransferase class I/classII large" evidence="8">
    <location>
        <begin position="35"/>
        <end position="398"/>
    </location>
</feature>
<comment type="caution">
    <text evidence="9">The sequence shown here is derived from an EMBL/GenBank/DDBJ whole genome shotgun (WGS) entry which is preliminary data.</text>
</comment>
<evidence type="ECO:0000256" key="6">
    <source>
        <dbReference type="ARBA" id="ARBA00022898"/>
    </source>
</evidence>
<evidence type="ECO:0000259" key="8">
    <source>
        <dbReference type="Pfam" id="PF00155"/>
    </source>
</evidence>
<evidence type="ECO:0000256" key="5">
    <source>
        <dbReference type="ARBA" id="ARBA00022679"/>
    </source>
</evidence>
<dbReference type="EC" id="2.6.1.1" evidence="7"/>
<dbReference type="InterPro" id="IPR004839">
    <property type="entry name" value="Aminotransferase_I/II_large"/>
</dbReference>
<evidence type="ECO:0000256" key="3">
    <source>
        <dbReference type="ARBA" id="ARBA00011738"/>
    </source>
</evidence>
<dbReference type="Pfam" id="PF00155">
    <property type="entry name" value="Aminotran_1_2"/>
    <property type="match status" value="1"/>
</dbReference>
<comment type="miscellaneous">
    <text evidence="7">In eukaryotes there are cytoplasmic, mitochondrial and chloroplastic isozymes.</text>
</comment>
<evidence type="ECO:0000256" key="7">
    <source>
        <dbReference type="RuleBase" id="RU000480"/>
    </source>
</evidence>
<organism evidence="9 10">
    <name type="scientific">Neonectria magnoliae</name>
    <dbReference type="NCBI Taxonomy" id="2732573"/>
    <lineage>
        <taxon>Eukaryota</taxon>
        <taxon>Fungi</taxon>
        <taxon>Dikarya</taxon>
        <taxon>Ascomycota</taxon>
        <taxon>Pezizomycotina</taxon>
        <taxon>Sordariomycetes</taxon>
        <taxon>Hypocreomycetidae</taxon>
        <taxon>Hypocreales</taxon>
        <taxon>Nectriaceae</taxon>
        <taxon>Neonectria</taxon>
    </lineage>
</organism>
<keyword evidence="4 7" id="KW-0032">Aminotransferase</keyword>
<accession>A0ABR1I7E2</accession>
<comment type="similarity">
    <text evidence="2">Belongs to the class-I pyridoxal-phosphate-dependent aminotransferase family.</text>
</comment>
<evidence type="ECO:0000256" key="2">
    <source>
        <dbReference type="ARBA" id="ARBA00007441"/>
    </source>
</evidence>
<evidence type="ECO:0000313" key="10">
    <source>
        <dbReference type="Proteomes" id="UP001498421"/>
    </source>
</evidence>
<protein>
    <recommendedName>
        <fullName evidence="7">Aspartate aminotransferase</fullName>
        <ecNumber evidence="7">2.6.1.1</ecNumber>
    </recommendedName>
</protein>
<sequence>MSSSTQSSIFGGAKYIPPDPIFEVTKRYLADKSPQKVNLGQGAYRDETGRPWVLPSVRAAKEIVADAGHEYLPIEGLNVFRDEAAKLVFRDTTAWKENRVATCQSISGTGSLLLAGLALKKAETGIEKVFITDPTWSNHDLLFASMGYGVKKIPYYKDGQFDFESFVKVLKTADSRSAVVLHACAHNPTGCDPSKDQWREIAAIIKDTGAFPIFDAAYLGFNSGSFDDDAWIIRHVVEDLGLEAIVCMSFAKSMGLYGERVGLVACATRTPEASTALFSILQNAQRATVSNPPVYGARIAATVLGTPELAKQWSQDLITMSGRIQSMRKKLYSELLRLETPGDWSHVVAQSGMFGYTGISPAQITRLEDKHHVYMANTSRISLAGLNEGNVEYFAKALDEVVRTTE</sequence>
<comment type="cofactor">
    <cofactor evidence="1">
        <name>pyridoxal 5'-phosphate</name>
        <dbReference type="ChEBI" id="CHEBI:597326"/>
    </cofactor>
</comment>
<dbReference type="PRINTS" id="PR00799">
    <property type="entry name" value="TRANSAMINASE"/>
</dbReference>
<keyword evidence="6" id="KW-0663">Pyridoxal phosphate</keyword>
<dbReference type="EMBL" id="JAZAVK010000032">
    <property type="protein sequence ID" value="KAK7429134.1"/>
    <property type="molecule type" value="Genomic_DNA"/>
</dbReference>
<comment type="catalytic activity">
    <reaction evidence="7">
        <text>L-aspartate + 2-oxoglutarate = oxaloacetate + L-glutamate</text>
        <dbReference type="Rhea" id="RHEA:21824"/>
        <dbReference type="ChEBI" id="CHEBI:16452"/>
        <dbReference type="ChEBI" id="CHEBI:16810"/>
        <dbReference type="ChEBI" id="CHEBI:29985"/>
        <dbReference type="ChEBI" id="CHEBI:29991"/>
        <dbReference type="EC" id="2.6.1.1"/>
    </reaction>
</comment>
<dbReference type="PANTHER" id="PTHR11879">
    <property type="entry name" value="ASPARTATE AMINOTRANSFERASE"/>
    <property type="match status" value="1"/>
</dbReference>
<dbReference type="InterPro" id="IPR015422">
    <property type="entry name" value="PyrdxlP-dep_Trfase_small"/>
</dbReference>
<reference evidence="9 10" key="1">
    <citation type="journal article" date="2025" name="Microbiol. Resour. Announc.">
        <title>Draft genome sequences for Neonectria magnoliae and Neonectria punicea, canker pathogens of Liriodendron tulipifera and Acer saccharum in West Virginia.</title>
        <authorList>
            <person name="Petronek H.M."/>
            <person name="Kasson M.T."/>
            <person name="Metheny A.M."/>
            <person name="Stauder C.M."/>
            <person name="Lovett B."/>
            <person name="Lynch S.C."/>
            <person name="Garnas J.R."/>
            <person name="Kasson L.R."/>
            <person name="Stajich J.E."/>
        </authorList>
    </citation>
    <scope>NUCLEOTIDE SEQUENCE [LARGE SCALE GENOMIC DNA]</scope>
    <source>
        <strain evidence="9 10">NRRL 64651</strain>
    </source>
</reference>
<dbReference type="PROSITE" id="PS00105">
    <property type="entry name" value="AA_TRANSFER_CLASS_1"/>
    <property type="match status" value="1"/>
</dbReference>
<dbReference type="InterPro" id="IPR004838">
    <property type="entry name" value="NHTrfase_class1_PyrdxlP-BS"/>
</dbReference>
<evidence type="ECO:0000256" key="1">
    <source>
        <dbReference type="ARBA" id="ARBA00001933"/>
    </source>
</evidence>
<dbReference type="SUPFAM" id="SSF53383">
    <property type="entry name" value="PLP-dependent transferases"/>
    <property type="match status" value="1"/>
</dbReference>
<proteinExistence type="inferred from homology"/>
<dbReference type="CDD" id="cd00609">
    <property type="entry name" value="AAT_like"/>
    <property type="match status" value="1"/>
</dbReference>
<keyword evidence="10" id="KW-1185">Reference proteome</keyword>
<dbReference type="InterPro" id="IPR000796">
    <property type="entry name" value="Asp_trans"/>
</dbReference>